<dbReference type="STRING" id="1385515.GCA_000423325_01278"/>
<feature type="signal peptide" evidence="2">
    <location>
        <begin position="1"/>
        <end position="16"/>
    </location>
</feature>
<sequence length="187" mass="20618">MAAAVLAFAVAAPAHAQDRDAALATLRADLVQLESDAELGSLAAYERLQARHAIDTASQARSSNFEGARYVAERRVQIAQVAARTEALQREADRLDRERSELIVEASRRDAAAARAEAERLRIQAQIQAEEAARLRAQTMTDAETMADVERALEGVADAQAAKLREARRREAELKRLEEELLRESDD</sequence>
<name>A0A0A0M9P6_9GAMM</name>
<dbReference type="Proteomes" id="UP000030003">
    <property type="component" value="Unassembled WGS sequence"/>
</dbReference>
<comment type="caution">
    <text evidence="3">The sequence shown here is derived from an EMBL/GenBank/DDBJ whole genome shotgun (WGS) entry which is preliminary data.</text>
</comment>
<feature type="coiled-coil region" evidence="1">
    <location>
        <begin position="78"/>
        <end position="187"/>
    </location>
</feature>
<dbReference type="EMBL" id="AVBH01000003">
    <property type="protein sequence ID" value="KGO99773.1"/>
    <property type="molecule type" value="Genomic_DNA"/>
</dbReference>
<dbReference type="eggNOG" id="COG2885">
    <property type="taxonomic scope" value="Bacteria"/>
</dbReference>
<keyword evidence="4" id="KW-1185">Reference proteome</keyword>
<keyword evidence="2" id="KW-0732">Signal</keyword>
<reference evidence="3 4" key="1">
    <citation type="submission" date="2013-08" db="EMBL/GenBank/DDBJ databases">
        <title>Genomic analysis of Lysobacter defluvii.</title>
        <authorList>
            <person name="Wang Q."/>
            <person name="Wang G."/>
        </authorList>
    </citation>
    <scope>NUCLEOTIDE SEQUENCE [LARGE SCALE GENOMIC DNA]</scope>
    <source>
        <strain evidence="3 4">IMMIB APB-9</strain>
    </source>
</reference>
<evidence type="ECO:0000256" key="1">
    <source>
        <dbReference type="SAM" id="Coils"/>
    </source>
</evidence>
<evidence type="ECO:0000313" key="3">
    <source>
        <dbReference type="EMBL" id="KGO99773.1"/>
    </source>
</evidence>
<feature type="chain" id="PRO_5001966648" evidence="2">
    <location>
        <begin position="17"/>
        <end position="187"/>
    </location>
</feature>
<proteinExistence type="predicted"/>
<organism evidence="3 4">
    <name type="scientific">Lysobacter defluvii IMMIB APB-9 = DSM 18482</name>
    <dbReference type="NCBI Taxonomy" id="1385515"/>
    <lineage>
        <taxon>Bacteria</taxon>
        <taxon>Pseudomonadati</taxon>
        <taxon>Pseudomonadota</taxon>
        <taxon>Gammaproteobacteria</taxon>
        <taxon>Lysobacterales</taxon>
        <taxon>Lysobacteraceae</taxon>
        <taxon>Novilysobacter</taxon>
    </lineage>
</organism>
<protein>
    <submittedName>
        <fullName evidence="3">Membrane protein</fullName>
    </submittedName>
</protein>
<gene>
    <name evidence="3" type="ORF">N791_13745</name>
</gene>
<keyword evidence="1" id="KW-0175">Coiled coil</keyword>
<accession>A0A0A0M9P6</accession>
<evidence type="ECO:0000313" key="4">
    <source>
        <dbReference type="Proteomes" id="UP000030003"/>
    </source>
</evidence>
<evidence type="ECO:0000256" key="2">
    <source>
        <dbReference type="SAM" id="SignalP"/>
    </source>
</evidence>
<dbReference type="AlphaFoldDB" id="A0A0A0M9P6"/>